<feature type="chain" id="PRO_5037848901" description="Redoxin domain-containing protein" evidence="1">
    <location>
        <begin position="31"/>
        <end position="75"/>
    </location>
</feature>
<evidence type="ECO:0000313" key="2">
    <source>
        <dbReference type="EMBL" id="MBI3126308.1"/>
    </source>
</evidence>
<evidence type="ECO:0000256" key="1">
    <source>
        <dbReference type="SAM" id="SignalP"/>
    </source>
</evidence>
<dbReference type="EMBL" id="JACPUR010000001">
    <property type="protein sequence ID" value="MBI3126308.1"/>
    <property type="molecule type" value="Genomic_DNA"/>
</dbReference>
<sequence length="75" mass="8642">MHARRDFRKFFSALCAALMAVAVSPAPSLAVELCQQAPNFKAYEVVQEEDFDFHAYRKGSVTLFWIWDWAKECPV</sequence>
<evidence type="ECO:0000313" key="3">
    <source>
        <dbReference type="Proteomes" id="UP000782312"/>
    </source>
</evidence>
<name>A0A932HWI0_UNCTE</name>
<protein>
    <recommendedName>
        <fullName evidence="4">Redoxin domain-containing protein</fullName>
    </recommendedName>
</protein>
<evidence type="ECO:0008006" key="4">
    <source>
        <dbReference type="Google" id="ProtNLM"/>
    </source>
</evidence>
<gene>
    <name evidence="2" type="ORF">HYZ11_01715</name>
</gene>
<keyword evidence="1" id="KW-0732">Signal</keyword>
<reference evidence="2" key="1">
    <citation type="submission" date="2020-07" db="EMBL/GenBank/DDBJ databases">
        <title>Huge and variable diversity of episymbiotic CPR bacteria and DPANN archaea in groundwater ecosystems.</title>
        <authorList>
            <person name="He C.Y."/>
            <person name="Keren R."/>
            <person name="Whittaker M."/>
            <person name="Farag I.F."/>
            <person name="Doudna J."/>
            <person name="Cate J.H.D."/>
            <person name="Banfield J.F."/>
        </authorList>
    </citation>
    <scope>NUCLEOTIDE SEQUENCE</scope>
    <source>
        <strain evidence="2">NC_groundwater_763_Ag_S-0.2um_68_21</strain>
    </source>
</reference>
<comment type="caution">
    <text evidence="2">The sequence shown here is derived from an EMBL/GenBank/DDBJ whole genome shotgun (WGS) entry which is preliminary data.</text>
</comment>
<feature type="signal peptide" evidence="1">
    <location>
        <begin position="1"/>
        <end position="30"/>
    </location>
</feature>
<organism evidence="2 3">
    <name type="scientific">Tectimicrobiota bacterium</name>
    <dbReference type="NCBI Taxonomy" id="2528274"/>
    <lineage>
        <taxon>Bacteria</taxon>
        <taxon>Pseudomonadati</taxon>
        <taxon>Nitrospinota/Tectimicrobiota group</taxon>
        <taxon>Candidatus Tectimicrobiota</taxon>
    </lineage>
</organism>
<dbReference type="AlphaFoldDB" id="A0A932HWI0"/>
<proteinExistence type="predicted"/>
<accession>A0A932HWI0</accession>
<dbReference type="Proteomes" id="UP000782312">
    <property type="component" value="Unassembled WGS sequence"/>
</dbReference>